<feature type="transmembrane region" description="Helical" evidence="1">
    <location>
        <begin position="121"/>
        <end position="140"/>
    </location>
</feature>
<gene>
    <name evidence="2" type="ORF">HMPREF1544_06622</name>
</gene>
<dbReference type="InParanoid" id="S2JUS9"/>
<sequence length="142" mass="16145">MNRIDRIAIRDPFRDQLSNNFNDWEFIKENEGDGRLGCAEIKVIYNANFRHGKKRYLPRDMAGITLHHNSKAELFIVMTSVQDDAIPTVMNSVYAHLILSGWRVTKQETGLDYTARGAGKVASYMISYGTVILSLSFIAMQN</sequence>
<dbReference type="Proteomes" id="UP000014254">
    <property type="component" value="Unassembled WGS sequence"/>
</dbReference>
<keyword evidence="1" id="KW-0472">Membrane</keyword>
<evidence type="ECO:0000313" key="3">
    <source>
        <dbReference type="Proteomes" id="UP000014254"/>
    </source>
</evidence>
<protein>
    <submittedName>
        <fullName evidence="2">Uncharacterized protein</fullName>
    </submittedName>
</protein>
<dbReference type="VEuPathDB" id="FungiDB:HMPREF1544_06622"/>
<evidence type="ECO:0000256" key="1">
    <source>
        <dbReference type="SAM" id="Phobius"/>
    </source>
</evidence>
<reference evidence="3" key="1">
    <citation type="submission" date="2013-05" db="EMBL/GenBank/DDBJ databases">
        <title>The Genome sequence of Mucor circinelloides f. circinelloides 1006PhL.</title>
        <authorList>
            <consortium name="The Broad Institute Genomics Platform"/>
            <person name="Cuomo C."/>
            <person name="Earl A."/>
            <person name="Findley K."/>
            <person name="Lee S.C."/>
            <person name="Walker B."/>
            <person name="Young S."/>
            <person name="Zeng Q."/>
            <person name="Gargeya S."/>
            <person name="Fitzgerald M."/>
            <person name="Haas B."/>
            <person name="Abouelleil A."/>
            <person name="Allen A.W."/>
            <person name="Alvarado L."/>
            <person name="Arachchi H.M."/>
            <person name="Berlin A.M."/>
            <person name="Chapman S.B."/>
            <person name="Gainer-Dewar J."/>
            <person name="Goldberg J."/>
            <person name="Griggs A."/>
            <person name="Gujja S."/>
            <person name="Hansen M."/>
            <person name="Howarth C."/>
            <person name="Imamovic A."/>
            <person name="Ireland A."/>
            <person name="Larimer J."/>
            <person name="McCowan C."/>
            <person name="Murphy C."/>
            <person name="Pearson M."/>
            <person name="Poon T.W."/>
            <person name="Priest M."/>
            <person name="Roberts A."/>
            <person name="Saif S."/>
            <person name="Shea T."/>
            <person name="Sisk P."/>
            <person name="Sykes S."/>
            <person name="Wortman J."/>
            <person name="Nusbaum C."/>
            <person name="Birren B."/>
        </authorList>
    </citation>
    <scope>NUCLEOTIDE SEQUENCE [LARGE SCALE GENOMIC DNA]</scope>
    <source>
        <strain evidence="3">1006PhL</strain>
    </source>
</reference>
<dbReference type="EMBL" id="KE123986">
    <property type="protein sequence ID" value="EPB86548.1"/>
    <property type="molecule type" value="Genomic_DNA"/>
</dbReference>
<accession>S2JUS9</accession>
<keyword evidence="1" id="KW-0812">Transmembrane</keyword>
<dbReference type="AlphaFoldDB" id="S2JUS9"/>
<dbReference type="OrthoDB" id="196858at2759"/>
<evidence type="ECO:0000313" key="2">
    <source>
        <dbReference type="EMBL" id="EPB86548.1"/>
    </source>
</evidence>
<proteinExistence type="predicted"/>
<name>S2JUS9_MUCC1</name>
<organism evidence="2 3">
    <name type="scientific">Mucor circinelloides f. circinelloides (strain 1006PhL)</name>
    <name type="common">Mucormycosis agent</name>
    <name type="synonym">Calyptromyces circinelloides</name>
    <dbReference type="NCBI Taxonomy" id="1220926"/>
    <lineage>
        <taxon>Eukaryota</taxon>
        <taxon>Fungi</taxon>
        <taxon>Fungi incertae sedis</taxon>
        <taxon>Mucoromycota</taxon>
        <taxon>Mucoromycotina</taxon>
        <taxon>Mucoromycetes</taxon>
        <taxon>Mucorales</taxon>
        <taxon>Mucorineae</taxon>
        <taxon>Mucoraceae</taxon>
        <taxon>Mucor</taxon>
    </lineage>
</organism>
<keyword evidence="1" id="KW-1133">Transmembrane helix</keyword>
<keyword evidence="3" id="KW-1185">Reference proteome</keyword>